<name>A0A803PA43_CANSA</name>
<dbReference type="AlphaFoldDB" id="A0A803PA43"/>
<dbReference type="EMBL" id="UZAU01000265">
    <property type="status" value="NOT_ANNOTATED_CDS"/>
    <property type="molecule type" value="Genomic_DNA"/>
</dbReference>
<dbReference type="EnsemblPlants" id="evm.model.03.719">
    <property type="protein sequence ID" value="cds.evm.model.03.719"/>
    <property type="gene ID" value="evm.TU.03.719"/>
</dbReference>
<sequence length="316" mass="35030">MHQDKGKAIVEPNYDNPPLSQKAFNFTASTTPLEQIMSKVSNTTYHSHRASSSLYSSIDDSRKHNSSNPSNAYVILASNKPAGVIPTTVVHSDFTATKLVPLSISTPPAYIHLANQTNTNSTPISPTTVDSNTILVRPTTITNVDASESNFNNLSTHQHSNVHDNRVAFVFSKRQLVSSSGNVRQVLRRCRTRSSPLANSINMLEQPTVNPAFEFSDLSLKDDTKDAKLAQADPQPRQSPRISLVGMHENIAALSSSLQSWHHHKFGDLPRKIKSAHSKVHNLQDSYDTSPSHFSELHQSESILDNLLAQEEEYWQ</sequence>
<reference evidence="1" key="2">
    <citation type="submission" date="2021-03" db="UniProtKB">
        <authorList>
            <consortium name="EnsemblPlants"/>
        </authorList>
    </citation>
    <scope>IDENTIFICATION</scope>
</reference>
<keyword evidence="2" id="KW-1185">Reference proteome</keyword>
<proteinExistence type="predicted"/>
<evidence type="ECO:0000313" key="2">
    <source>
        <dbReference type="Proteomes" id="UP000596661"/>
    </source>
</evidence>
<reference evidence="1" key="1">
    <citation type="submission" date="2018-11" db="EMBL/GenBank/DDBJ databases">
        <authorList>
            <person name="Grassa J C."/>
        </authorList>
    </citation>
    <scope>NUCLEOTIDE SEQUENCE [LARGE SCALE GENOMIC DNA]</scope>
</reference>
<protein>
    <submittedName>
        <fullName evidence="1">Uncharacterized protein</fullName>
    </submittedName>
</protein>
<accession>A0A803PA43</accession>
<dbReference type="Gramene" id="evm.model.03.719">
    <property type="protein sequence ID" value="cds.evm.model.03.719"/>
    <property type="gene ID" value="evm.TU.03.719"/>
</dbReference>
<evidence type="ECO:0000313" key="1">
    <source>
        <dbReference type="EnsemblPlants" id="cds.evm.model.03.719"/>
    </source>
</evidence>
<organism evidence="1 2">
    <name type="scientific">Cannabis sativa</name>
    <name type="common">Hemp</name>
    <name type="synonym">Marijuana</name>
    <dbReference type="NCBI Taxonomy" id="3483"/>
    <lineage>
        <taxon>Eukaryota</taxon>
        <taxon>Viridiplantae</taxon>
        <taxon>Streptophyta</taxon>
        <taxon>Embryophyta</taxon>
        <taxon>Tracheophyta</taxon>
        <taxon>Spermatophyta</taxon>
        <taxon>Magnoliopsida</taxon>
        <taxon>eudicotyledons</taxon>
        <taxon>Gunneridae</taxon>
        <taxon>Pentapetalae</taxon>
        <taxon>rosids</taxon>
        <taxon>fabids</taxon>
        <taxon>Rosales</taxon>
        <taxon>Cannabaceae</taxon>
        <taxon>Cannabis</taxon>
    </lineage>
</organism>
<dbReference type="Proteomes" id="UP000596661">
    <property type="component" value="Chromosome 3"/>
</dbReference>